<keyword evidence="14 21" id="KW-1133">Transmembrane helix</keyword>
<feature type="binding site" evidence="19">
    <location>
        <position position="1094"/>
    </location>
    <ligand>
        <name>ATP</name>
        <dbReference type="ChEBI" id="CHEBI:30616"/>
    </ligand>
</feature>
<dbReference type="InterPro" id="IPR004713">
    <property type="entry name" value="CaH_exchang"/>
</dbReference>
<comment type="catalytic activity">
    <reaction evidence="17">
        <text>L-threonyl-[protein] + ATP = O-phospho-L-threonyl-[protein] + ADP + H(+)</text>
        <dbReference type="Rhea" id="RHEA:46608"/>
        <dbReference type="Rhea" id="RHEA-COMP:11060"/>
        <dbReference type="Rhea" id="RHEA-COMP:11605"/>
        <dbReference type="ChEBI" id="CHEBI:15378"/>
        <dbReference type="ChEBI" id="CHEBI:30013"/>
        <dbReference type="ChEBI" id="CHEBI:30616"/>
        <dbReference type="ChEBI" id="CHEBI:61977"/>
        <dbReference type="ChEBI" id="CHEBI:456216"/>
        <dbReference type="EC" id="2.7.11.1"/>
    </reaction>
</comment>
<evidence type="ECO:0000256" key="1">
    <source>
        <dbReference type="ARBA" id="ARBA00004127"/>
    </source>
</evidence>
<dbReference type="GO" id="GO:0012505">
    <property type="term" value="C:endomembrane system"/>
    <property type="evidence" value="ECO:0007669"/>
    <property type="project" value="UniProtKB-SubCell"/>
</dbReference>
<keyword evidence="24" id="KW-1185">Reference proteome</keyword>
<organism evidence="23 24">
    <name type="scientific">Malassezia vespertilionis</name>
    <dbReference type="NCBI Taxonomy" id="2020962"/>
    <lineage>
        <taxon>Eukaryota</taxon>
        <taxon>Fungi</taxon>
        <taxon>Dikarya</taxon>
        <taxon>Basidiomycota</taxon>
        <taxon>Ustilaginomycotina</taxon>
        <taxon>Malasseziomycetes</taxon>
        <taxon>Malasseziales</taxon>
        <taxon>Malasseziaceae</taxon>
        <taxon>Malassezia</taxon>
    </lineage>
</organism>
<keyword evidence="15" id="KW-0406">Ion transport</keyword>
<keyword evidence="6" id="KW-0723">Serine/threonine-protein kinase</keyword>
<evidence type="ECO:0000256" key="17">
    <source>
        <dbReference type="ARBA" id="ARBA00047899"/>
    </source>
</evidence>
<feature type="compositionally biased region" description="Basic and acidic residues" evidence="20">
    <location>
        <begin position="1031"/>
        <end position="1044"/>
    </location>
</feature>
<feature type="transmembrane region" description="Helical" evidence="21">
    <location>
        <begin position="1850"/>
        <end position="1868"/>
    </location>
</feature>
<dbReference type="InterPro" id="IPR044880">
    <property type="entry name" value="NCX_ion-bd_dom_sf"/>
</dbReference>
<keyword evidence="16 21" id="KW-0472">Membrane</keyword>
<dbReference type="GO" id="GO:0004674">
    <property type="term" value="F:protein serine/threonine kinase activity"/>
    <property type="evidence" value="ECO:0007669"/>
    <property type="project" value="UniProtKB-KW"/>
</dbReference>
<feature type="transmembrane region" description="Helical" evidence="21">
    <location>
        <begin position="1910"/>
        <end position="1937"/>
    </location>
</feature>
<evidence type="ECO:0000256" key="10">
    <source>
        <dbReference type="ARBA" id="ARBA00022741"/>
    </source>
</evidence>
<dbReference type="Pfam" id="PF01699">
    <property type="entry name" value="Na_Ca_ex"/>
    <property type="match status" value="2"/>
</dbReference>
<feature type="transmembrane region" description="Helical" evidence="21">
    <location>
        <begin position="2071"/>
        <end position="2093"/>
    </location>
</feature>
<keyword evidence="5" id="KW-0813">Transport</keyword>
<evidence type="ECO:0000256" key="7">
    <source>
        <dbReference type="ARBA" id="ARBA00022568"/>
    </source>
</evidence>
<dbReference type="CDD" id="cd12122">
    <property type="entry name" value="AMPKA_C"/>
    <property type="match status" value="1"/>
</dbReference>
<dbReference type="GO" id="GO:0005524">
    <property type="term" value="F:ATP binding"/>
    <property type="evidence" value="ECO:0007669"/>
    <property type="project" value="UniProtKB-UniRule"/>
</dbReference>
<evidence type="ECO:0000256" key="6">
    <source>
        <dbReference type="ARBA" id="ARBA00022527"/>
    </source>
</evidence>
<protein>
    <recommendedName>
        <fullName evidence="4">non-specific serine/threonine protein kinase</fullName>
        <ecNumber evidence="4">2.7.11.1</ecNumber>
    </recommendedName>
</protein>
<feature type="transmembrane region" description="Helical" evidence="21">
    <location>
        <begin position="2133"/>
        <end position="2154"/>
    </location>
</feature>
<feature type="transmembrane region" description="Helical" evidence="21">
    <location>
        <begin position="1880"/>
        <end position="1904"/>
    </location>
</feature>
<evidence type="ECO:0000256" key="18">
    <source>
        <dbReference type="ARBA" id="ARBA00048679"/>
    </source>
</evidence>
<name>A0A2N1JAD4_9BASI</name>
<feature type="region of interest" description="Disordered" evidence="20">
    <location>
        <begin position="1776"/>
        <end position="1808"/>
    </location>
</feature>
<dbReference type="FunFam" id="1.10.510.10:FF:000407">
    <property type="entry name" value="Non-specific serine/threonine protein kinase"/>
    <property type="match status" value="1"/>
</dbReference>
<keyword evidence="12" id="KW-0106">Calcium</keyword>
<feature type="region of interest" description="Disordered" evidence="20">
    <location>
        <begin position="1466"/>
        <end position="1521"/>
    </location>
</feature>
<keyword evidence="8" id="KW-0808">Transferase</keyword>
<evidence type="ECO:0000256" key="20">
    <source>
        <dbReference type="SAM" id="MobiDB-lite"/>
    </source>
</evidence>
<dbReference type="InterPro" id="IPR004837">
    <property type="entry name" value="NaCa_Exmemb"/>
</dbReference>
<evidence type="ECO:0000256" key="3">
    <source>
        <dbReference type="ARBA" id="ARBA00008170"/>
    </source>
</evidence>
<dbReference type="Gene3D" id="3.30.310.80">
    <property type="entry name" value="Kinase associated domain 1, KA1"/>
    <property type="match status" value="1"/>
</dbReference>
<comment type="similarity">
    <text evidence="3">Belongs to the Ca(2+):cation antiporter (CaCA) (TC 2.A.19) family.</text>
</comment>
<dbReference type="PROSITE" id="PS00107">
    <property type="entry name" value="PROTEIN_KINASE_ATP"/>
    <property type="match status" value="1"/>
</dbReference>
<comment type="subcellular location">
    <subcellularLocation>
        <location evidence="1">Endomembrane system</location>
        <topology evidence="1">Multi-pass membrane protein</topology>
    </subcellularLocation>
</comment>
<dbReference type="PANTHER" id="PTHR31503:SF22">
    <property type="entry name" value="VACUOLAR CALCIUM ION TRANSPORTER"/>
    <property type="match status" value="1"/>
</dbReference>
<dbReference type="STRING" id="2020962.A0A2N1JAD4"/>
<evidence type="ECO:0000256" key="21">
    <source>
        <dbReference type="SAM" id="Phobius"/>
    </source>
</evidence>
<dbReference type="GO" id="GO:0006874">
    <property type="term" value="P:intracellular calcium ion homeostasis"/>
    <property type="evidence" value="ECO:0007669"/>
    <property type="project" value="TreeGrafter"/>
</dbReference>
<evidence type="ECO:0000313" key="23">
    <source>
        <dbReference type="EMBL" id="PKI83462.1"/>
    </source>
</evidence>
<feature type="compositionally biased region" description="Polar residues" evidence="20">
    <location>
        <begin position="324"/>
        <end position="341"/>
    </location>
</feature>
<dbReference type="FunFam" id="3.30.200.20:FF:000236">
    <property type="entry name" value="Non-specific serine/threonine protein kinase"/>
    <property type="match status" value="1"/>
</dbReference>
<dbReference type="SUPFAM" id="SSF56112">
    <property type="entry name" value="Protein kinase-like (PK-like)"/>
    <property type="match status" value="1"/>
</dbReference>
<dbReference type="EMBL" id="KZ454991">
    <property type="protein sequence ID" value="PKI83462.1"/>
    <property type="molecule type" value="Genomic_DNA"/>
</dbReference>
<dbReference type="EC" id="2.7.11.1" evidence="4"/>
<feature type="transmembrane region" description="Helical" evidence="21">
    <location>
        <begin position="2100"/>
        <end position="2127"/>
    </location>
</feature>
<reference evidence="23 24" key="1">
    <citation type="submission" date="2017-10" db="EMBL/GenBank/DDBJ databases">
        <title>A novel species of cold-tolerant Malassezia isolated from bats.</title>
        <authorList>
            <person name="Lorch J.M."/>
            <person name="Palmer J.M."/>
            <person name="Vanderwolf K.J."/>
            <person name="Schmidt K.Z."/>
            <person name="Verant M.L."/>
            <person name="Weller T.J."/>
            <person name="Blehert D.S."/>
        </authorList>
    </citation>
    <scope>NUCLEOTIDE SEQUENCE [LARGE SCALE GENOMIC DNA]</scope>
    <source>
        <strain evidence="23 24">NWHC:44797-103</strain>
    </source>
</reference>
<dbReference type="NCBIfam" id="TIGR00846">
    <property type="entry name" value="caca2"/>
    <property type="match status" value="1"/>
</dbReference>
<evidence type="ECO:0000256" key="8">
    <source>
        <dbReference type="ARBA" id="ARBA00022679"/>
    </source>
</evidence>
<dbReference type="PANTHER" id="PTHR31503">
    <property type="entry name" value="VACUOLAR CALCIUM ION TRANSPORTER"/>
    <property type="match status" value="1"/>
</dbReference>
<evidence type="ECO:0000256" key="5">
    <source>
        <dbReference type="ARBA" id="ARBA00022448"/>
    </source>
</evidence>
<comment type="similarity">
    <text evidence="2">Belongs to the protein kinase superfamily. CAMK Ser/Thr protein kinase family. SNF1 subfamily.</text>
</comment>
<dbReference type="InterPro" id="IPR004798">
    <property type="entry name" value="CAX-like"/>
</dbReference>
<evidence type="ECO:0000256" key="11">
    <source>
        <dbReference type="ARBA" id="ARBA00022777"/>
    </source>
</evidence>
<evidence type="ECO:0000256" key="2">
    <source>
        <dbReference type="ARBA" id="ARBA00006234"/>
    </source>
</evidence>
<feature type="region of interest" description="Disordered" evidence="20">
    <location>
        <begin position="308"/>
        <end position="341"/>
    </location>
</feature>
<gene>
    <name evidence="23" type="primary">SNF1</name>
    <name evidence="23" type="ORF">MVES_002406</name>
</gene>
<evidence type="ECO:0000259" key="22">
    <source>
        <dbReference type="PROSITE" id="PS50011"/>
    </source>
</evidence>
<feature type="domain" description="Protein kinase" evidence="22">
    <location>
        <begin position="1065"/>
        <end position="1316"/>
    </location>
</feature>
<dbReference type="InterPro" id="IPR000719">
    <property type="entry name" value="Prot_kinase_dom"/>
</dbReference>
<dbReference type="Gene3D" id="1.25.40.10">
    <property type="entry name" value="Tetratricopeptide repeat domain"/>
    <property type="match status" value="2"/>
</dbReference>
<proteinExistence type="inferred from homology"/>
<dbReference type="InterPro" id="IPR008271">
    <property type="entry name" value="Ser/Thr_kinase_AS"/>
</dbReference>
<dbReference type="GO" id="GO:0000329">
    <property type="term" value="C:fungal-type vacuole membrane"/>
    <property type="evidence" value="ECO:0007669"/>
    <property type="project" value="TreeGrafter"/>
</dbReference>
<dbReference type="InterPro" id="IPR032270">
    <property type="entry name" value="AMPK_C"/>
</dbReference>
<dbReference type="SUPFAM" id="SSF103243">
    <property type="entry name" value="KA1-like"/>
    <property type="match status" value="1"/>
</dbReference>
<dbReference type="NCBIfam" id="TIGR00378">
    <property type="entry name" value="cax"/>
    <property type="match status" value="1"/>
</dbReference>
<evidence type="ECO:0000256" key="14">
    <source>
        <dbReference type="ARBA" id="ARBA00022989"/>
    </source>
</evidence>
<dbReference type="OrthoDB" id="193931at2759"/>
<dbReference type="InterPro" id="IPR011009">
    <property type="entry name" value="Kinase-like_dom_sf"/>
</dbReference>
<feature type="region of interest" description="Disordered" evidence="20">
    <location>
        <begin position="1536"/>
        <end position="1568"/>
    </location>
</feature>
<evidence type="ECO:0000256" key="9">
    <source>
        <dbReference type="ARBA" id="ARBA00022692"/>
    </source>
</evidence>
<feature type="transmembrane region" description="Helical" evidence="21">
    <location>
        <begin position="1989"/>
        <end position="2010"/>
    </location>
</feature>
<dbReference type="PROSITE" id="PS00108">
    <property type="entry name" value="PROTEIN_KINASE_ST"/>
    <property type="match status" value="1"/>
</dbReference>
<dbReference type="Gene3D" id="1.10.510.10">
    <property type="entry name" value="Transferase(Phosphotransferase) domain 1"/>
    <property type="match status" value="1"/>
</dbReference>
<evidence type="ECO:0000313" key="24">
    <source>
        <dbReference type="Proteomes" id="UP000232875"/>
    </source>
</evidence>
<feature type="transmembrane region" description="Helical" evidence="21">
    <location>
        <begin position="2161"/>
        <end position="2180"/>
    </location>
</feature>
<evidence type="ECO:0000256" key="13">
    <source>
        <dbReference type="ARBA" id="ARBA00022840"/>
    </source>
</evidence>
<keyword evidence="11" id="KW-0418">Kinase</keyword>
<dbReference type="Pfam" id="PF00069">
    <property type="entry name" value="Pkinase"/>
    <property type="match status" value="1"/>
</dbReference>
<dbReference type="GO" id="GO:0015369">
    <property type="term" value="F:calcium:proton antiporter activity"/>
    <property type="evidence" value="ECO:0007669"/>
    <property type="project" value="InterPro"/>
</dbReference>
<keyword evidence="9 21" id="KW-0812">Transmembrane</keyword>
<feature type="region of interest" description="Disordered" evidence="20">
    <location>
        <begin position="1620"/>
        <end position="1639"/>
    </location>
</feature>
<evidence type="ECO:0000256" key="16">
    <source>
        <dbReference type="ARBA" id="ARBA00023136"/>
    </source>
</evidence>
<feature type="transmembrane region" description="Helical" evidence="21">
    <location>
        <begin position="1949"/>
        <end position="1969"/>
    </location>
</feature>
<dbReference type="InterPro" id="IPR017441">
    <property type="entry name" value="Protein_kinase_ATP_BS"/>
</dbReference>
<dbReference type="SUPFAM" id="SSF48452">
    <property type="entry name" value="TPR-like"/>
    <property type="match status" value="2"/>
</dbReference>
<evidence type="ECO:0000256" key="15">
    <source>
        <dbReference type="ARBA" id="ARBA00023065"/>
    </source>
</evidence>
<dbReference type="GO" id="GO:0106310">
    <property type="term" value="F:protein serine kinase activity"/>
    <property type="evidence" value="ECO:0007669"/>
    <property type="project" value="RHEA"/>
</dbReference>
<evidence type="ECO:0000256" key="4">
    <source>
        <dbReference type="ARBA" id="ARBA00012513"/>
    </source>
</evidence>
<keyword evidence="10 19" id="KW-0547">Nucleotide-binding</keyword>
<sequence length="2181" mass="239516">MFKGSKASHYAEELHSARLRGHSAARRMQSDVNGSAGADFPELLRKFAKHNPEQTATADIVRMEYEMHLGIASFFESEGFCDASYSGDSPSHATFPPTMPPGLKTTEVVREHTETFGQKMQERELFIADATGCVVLRAYGLFMQGLDAEAAALIHGSRLLEANPLANNKSGSRTAQLEQHVAHAILGAAVAGLASERLAIQGEANERAERAQDALQAYAKANSFHEQLRGGAGTKAARTQPFVDEAERWLEVALYHNALLTMRVHGMEKGLECLRSYQAKESRWPPSFRMPQRNVLRNIYASALNNARTTEDPTPVSANEAKVRTTSTRRPNQAVRSTAPSSTWTNEYAAMRRTAQRVLEKSTSFPRSGESNENAESLADQLVLSWRLDGAQGGALADEVVDLLYGLSRVTFRSQTILRLLVQMLIAAEAFQESIFVLEKYMLLVQSTWQATGVPLAGQRKVCEGRYVDNLQQYIDTVLLGAHVELTYLGNAVASDTLCKTLLRFVGVLPKEADTNDLLPVCDTDDSTMARILRAAGRALAAQLQHATTTERSTLQRDAKAYLTRSLALDAQSSESQYLLACLLAELQDIQGATTCARAALELEPASLDAWHLVVLLLTAQRNVGGALQFAEEALTQAEVDEEADAQGAYTQLVSFDYPPTQRERAVSYLRLLITHNVLTELMEGTQAALAGQKELFAAFQSRVASVALDSQSQARLSSNDAAAPQTFARPTGTTALTASPAIARENYRARTERALLLSLWLLSAASFRRAGELEQARDAIAEAEQLDSLSPDIWVQLSFWCIDAQKSGAAVTCLYKALSCDPDHVPASVTLARLFLQPNAIHLHASHAESIATAATALDGGQVLTRLSLLDEGVGIDLESEALQSRSRLLGVHPGDGTEQPTSAQVAPAFAWRHDPSLPPLSIAEGLLRTATTQRGHSSPEAWHLLAQVSKHAKLSRDVQLRQLKEALRLENTRPIPLSRKFVLSAKVGAMSDTNASHTGVGDRLDGVHGNSTVSLSSPEKPKARTAHPPARERRGASKRDHVRTGLVSGASKHVKHPKMLGQYVLHQTLGVGSFGKVKLATHALTGHRVAVKIINKRKISSMDIGGRIKREIQFLRKLRHAHIIKLYEVISTPSDIIMVLEYAGGELFQYIVDNGRLEVSEARRFFQQLVAAIDYCHKHKIAHRDLKPENLLLDEFHNVKIGDFGLSNIMGDGDFLKTSCGSPNYAAPEVISGRLYSGPEVDVWSCGVILYVMLCGRLPFDDDYIPTLFMKINKGIYTLPEYLCADTKHLLSSMLVVDPMKRITLAEIQQLPWYTQDLPSYLAQFPMTPSVEEKQCLLENPVMDDTLQNETDSDISTVESEQDDPNMIAPDLGKLDSLYLDELMGKVQGFSRDNIIELLTAPNTNQMKLAYQLIRDYHRTLTMATDMLEETLAVEGQDETSPELISEDKEKIAHLPPHVADAITPSVLTRKSSQRRAVIRRSGATTDLMHSEGSPGAPVRSTKSRRQSTATNKRSGEEALKHVKELMASVDEALDGSDIENDAENSDEDSDETGSDESGFSDDDNEYLSFDMVDDLRRAADSPNTTNPIADQVTDQYLHRHSHIAVLEASILPCQDEDKSVAPDSASLMSETSSAASTRPARSHWHFGIRSRSRPMEIMLELYRTMEALGMEWCTKNALPSIPDTLDTITPEERQQVLDALNEDLFHVQTQCVLYNQRIRMDLQLYRVDANSYLVDFRNVGYFPLVDAGASTRERRTSHKANESVSTIVCPSLPKDARDQHHTTTSNFEPVAETDPLLPQRSSREVSAQNSPDMVASLKWLLFCSPVNVMLVFVPLGFAAAMLQWGSLAIFILNFLAIIPLAKLLGDATEQVSVRLGATMGGLLNATFGNAVELIVAIVALIQGQLRIVQMSLIGSILSNILLVLGMSFMVGGLYKSENQFAQTPAQASSSIMTLGCFTLVIPAAYWNAVQNNTPPQMPSDTVESGILFISRGTSLILLLIYCGYLFFQLRTHAYLYSEIEEEQEEESMSPIAAIVALCVVTIITSFNADYLVSAIDDVATQYRIPKMFIGTILLPIVGNAAEHVTSIWMAAKDKMEIALGVAVGSSIQICIGLVPALVIVGWIVGQPLSLYFHNFETIVLVTSVLLVSSLIQDGKSNYLEGSMLVALYIVISLSFWVQ</sequence>
<dbReference type="Pfam" id="PF16579">
    <property type="entry name" value="AdenylateSensor"/>
    <property type="match status" value="1"/>
</dbReference>
<keyword evidence="13 19" id="KW-0067">ATP-binding</keyword>
<dbReference type="CDD" id="cd14079">
    <property type="entry name" value="STKc_AMPK_alpha"/>
    <property type="match status" value="1"/>
</dbReference>
<dbReference type="Gene3D" id="1.20.1420.30">
    <property type="entry name" value="NCX, central ion-binding region"/>
    <property type="match status" value="1"/>
</dbReference>
<evidence type="ECO:0000256" key="19">
    <source>
        <dbReference type="PROSITE-ProRule" id="PRU10141"/>
    </source>
</evidence>
<feature type="transmembrane region" description="Helical" evidence="21">
    <location>
        <begin position="2031"/>
        <end position="2051"/>
    </location>
</feature>
<dbReference type="SMART" id="SM00220">
    <property type="entry name" value="S_TKc"/>
    <property type="match status" value="1"/>
</dbReference>
<dbReference type="InterPro" id="IPR028375">
    <property type="entry name" value="KA1/Ssp2_C"/>
</dbReference>
<evidence type="ECO:0000256" key="12">
    <source>
        <dbReference type="ARBA" id="ARBA00022837"/>
    </source>
</evidence>
<dbReference type="Proteomes" id="UP000232875">
    <property type="component" value="Unassembled WGS sequence"/>
</dbReference>
<accession>A0A2N1JAD4</accession>
<comment type="catalytic activity">
    <reaction evidence="18">
        <text>L-seryl-[protein] + ATP = O-phospho-L-seryl-[protein] + ADP + H(+)</text>
        <dbReference type="Rhea" id="RHEA:17989"/>
        <dbReference type="Rhea" id="RHEA-COMP:9863"/>
        <dbReference type="Rhea" id="RHEA-COMP:11604"/>
        <dbReference type="ChEBI" id="CHEBI:15378"/>
        <dbReference type="ChEBI" id="CHEBI:29999"/>
        <dbReference type="ChEBI" id="CHEBI:30616"/>
        <dbReference type="ChEBI" id="CHEBI:83421"/>
        <dbReference type="ChEBI" id="CHEBI:456216"/>
        <dbReference type="EC" id="2.7.11.1"/>
    </reaction>
</comment>
<feature type="region of interest" description="Disordered" evidence="20">
    <location>
        <begin position="996"/>
        <end position="1044"/>
    </location>
</feature>
<dbReference type="InterPro" id="IPR011990">
    <property type="entry name" value="TPR-like_helical_dom_sf"/>
</dbReference>
<dbReference type="PROSITE" id="PS50011">
    <property type="entry name" value="PROTEIN_KINASE_DOM"/>
    <property type="match status" value="1"/>
</dbReference>
<keyword evidence="7" id="KW-0109">Calcium transport</keyword>